<gene>
    <name evidence="3" type="ORF">KYE46_03630</name>
</gene>
<name>A0A8F6TZ26_9RHOB</name>
<protein>
    <submittedName>
        <fullName evidence="3">Aa3-type cytochrome c oxidase subunit IV</fullName>
    </submittedName>
</protein>
<dbReference type="RefSeq" id="WP_219003521.1">
    <property type="nucleotide sequence ID" value="NZ_CP079194.1"/>
</dbReference>
<accession>A0A8F6TZ26</accession>
<dbReference type="Pfam" id="PF07835">
    <property type="entry name" value="COX4_pro_2"/>
    <property type="match status" value="1"/>
</dbReference>
<evidence type="ECO:0000256" key="1">
    <source>
        <dbReference type="SAM" id="Phobius"/>
    </source>
</evidence>
<reference evidence="3 4" key="1">
    <citation type="submission" date="2021-07" db="EMBL/GenBank/DDBJ databases">
        <title>A novel Jannaschia species isolated from marine dinoflagellate Ceratoperidinium margalefii.</title>
        <authorList>
            <person name="Jiang Y."/>
            <person name="Li Z."/>
        </authorList>
    </citation>
    <scope>NUCLEOTIDE SEQUENCE [LARGE SCALE GENOMIC DNA]</scope>
    <source>
        <strain evidence="3 4">J12C1-MA-4</strain>
    </source>
</reference>
<keyword evidence="1" id="KW-0472">Membrane</keyword>
<sequence>MADHDDYKHGEMDITEQEKAFAGFMKMSTNVAIFSILVLIFLAIFAS</sequence>
<keyword evidence="1" id="KW-1133">Transmembrane helix</keyword>
<evidence type="ECO:0000313" key="3">
    <source>
        <dbReference type="EMBL" id="QXT40351.1"/>
    </source>
</evidence>
<dbReference type="InterPro" id="IPR012422">
    <property type="entry name" value="Cyt_c_oxidase_su4_bac-aa3"/>
</dbReference>
<dbReference type="AlphaFoldDB" id="A0A8F6TZ26"/>
<feature type="domain" description="Cytochrome c oxidase subunit IV bacterial aa3 type" evidence="2">
    <location>
        <begin position="7"/>
        <end position="45"/>
    </location>
</feature>
<dbReference type="EMBL" id="CP079194">
    <property type="protein sequence ID" value="QXT40351.1"/>
    <property type="molecule type" value="Genomic_DNA"/>
</dbReference>
<feature type="transmembrane region" description="Helical" evidence="1">
    <location>
        <begin position="27"/>
        <end position="46"/>
    </location>
</feature>
<keyword evidence="4" id="KW-1185">Reference proteome</keyword>
<evidence type="ECO:0000313" key="4">
    <source>
        <dbReference type="Proteomes" id="UP000825009"/>
    </source>
</evidence>
<dbReference type="KEGG" id="gce:KYE46_03630"/>
<dbReference type="Proteomes" id="UP000825009">
    <property type="component" value="Chromosome"/>
</dbReference>
<evidence type="ECO:0000259" key="2">
    <source>
        <dbReference type="Pfam" id="PF07835"/>
    </source>
</evidence>
<organism evidence="3 4">
    <name type="scientific">Gymnodinialimonas ceratoperidinii</name>
    <dbReference type="NCBI Taxonomy" id="2856823"/>
    <lineage>
        <taxon>Bacteria</taxon>
        <taxon>Pseudomonadati</taxon>
        <taxon>Pseudomonadota</taxon>
        <taxon>Alphaproteobacteria</taxon>
        <taxon>Rhodobacterales</taxon>
        <taxon>Paracoccaceae</taxon>
        <taxon>Gymnodinialimonas</taxon>
    </lineage>
</organism>
<proteinExistence type="predicted"/>
<keyword evidence="1" id="KW-0812">Transmembrane</keyword>